<evidence type="ECO:0000313" key="4">
    <source>
        <dbReference type="Proteomes" id="UP000774570"/>
    </source>
</evidence>
<evidence type="ECO:0000256" key="2">
    <source>
        <dbReference type="SAM" id="Phobius"/>
    </source>
</evidence>
<keyword evidence="2" id="KW-1133">Transmembrane helix</keyword>
<proteinExistence type="predicted"/>
<feature type="region of interest" description="Disordered" evidence="1">
    <location>
        <begin position="1"/>
        <end position="20"/>
    </location>
</feature>
<dbReference type="EMBL" id="JAIBOA010000015">
    <property type="protein sequence ID" value="MBW8485340.1"/>
    <property type="molecule type" value="Genomic_DNA"/>
</dbReference>
<reference evidence="3 4" key="1">
    <citation type="submission" date="2021-07" db="EMBL/GenBank/DDBJ databases">
        <title>Actinomadura sp. PM05-2 isolated from lichen.</title>
        <authorList>
            <person name="Somphong A."/>
            <person name="Phongsopitanun W."/>
            <person name="Tanasupawat S."/>
            <person name="Peongsungnone V."/>
        </authorList>
    </citation>
    <scope>NUCLEOTIDE SEQUENCE [LARGE SCALE GENOMIC DNA]</scope>
    <source>
        <strain evidence="3 4">PM05-2</strain>
    </source>
</reference>
<feature type="transmembrane region" description="Helical" evidence="2">
    <location>
        <begin position="146"/>
        <end position="166"/>
    </location>
</feature>
<dbReference type="Proteomes" id="UP000774570">
    <property type="component" value="Unassembled WGS sequence"/>
</dbReference>
<dbReference type="RefSeq" id="WP_220168563.1">
    <property type="nucleotide sequence ID" value="NZ_JAIBOA010000015.1"/>
</dbReference>
<organism evidence="3 4">
    <name type="scientific">Actinomadura parmotrematis</name>
    <dbReference type="NCBI Taxonomy" id="2864039"/>
    <lineage>
        <taxon>Bacteria</taxon>
        <taxon>Bacillati</taxon>
        <taxon>Actinomycetota</taxon>
        <taxon>Actinomycetes</taxon>
        <taxon>Streptosporangiales</taxon>
        <taxon>Thermomonosporaceae</taxon>
        <taxon>Actinomadura</taxon>
    </lineage>
</organism>
<feature type="transmembrane region" description="Helical" evidence="2">
    <location>
        <begin position="56"/>
        <end position="75"/>
    </location>
</feature>
<keyword evidence="2" id="KW-0812">Transmembrane</keyword>
<name>A0ABS7FZG8_9ACTN</name>
<keyword evidence="4" id="KW-1185">Reference proteome</keyword>
<protein>
    <submittedName>
        <fullName evidence="3">Uncharacterized protein</fullName>
    </submittedName>
</protein>
<evidence type="ECO:0000256" key="1">
    <source>
        <dbReference type="SAM" id="MobiDB-lite"/>
    </source>
</evidence>
<sequence>MAASPGSQPPSPVVRRAAGRRRRRRRESPLLWWLLFALLAGAAVLAESWRIALAGLALWCLYEFLLVPGICRIMLRQGHACREPARGRLFACGPEHQRLKNTALLRLAGRRPRPQPLPAPTDDGAGGGVLVHSTAVRGRLARTDRLMILVTVAATAAAVVLALYGLGG</sequence>
<gene>
    <name evidence="3" type="ORF">K1Y72_23375</name>
</gene>
<keyword evidence="2" id="KW-0472">Membrane</keyword>
<accession>A0ABS7FZG8</accession>
<evidence type="ECO:0000313" key="3">
    <source>
        <dbReference type="EMBL" id="MBW8485340.1"/>
    </source>
</evidence>
<comment type="caution">
    <text evidence="3">The sequence shown here is derived from an EMBL/GenBank/DDBJ whole genome shotgun (WGS) entry which is preliminary data.</text>
</comment>